<evidence type="ECO:0000313" key="2">
    <source>
        <dbReference type="EMBL" id="PNS20209.1"/>
    </source>
</evidence>
<comment type="caution">
    <text evidence="2">The sequence shown here is derived from an EMBL/GenBank/DDBJ whole genome shotgun (WGS) entry which is preliminary data.</text>
</comment>
<dbReference type="CDD" id="cd18186">
    <property type="entry name" value="BTB_POZ_ZBTB_KLHL-like"/>
    <property type="match status" value="1"/>
</dbReference>
<organism evidence="2 3">
    <name type="scientific">Sphaceloma murrayae</name>
    <dbReference type="NCBI Taxonomy" id="2082308"/>
    <lineage>
        <taxon>Eukaryota</taxon>
        <taxon>Fungi</taxon>
        <taxon>Dikarya</taxon>
        <taxon>Ascomycota</taxon>
        <taxon>Pezizomycotina</taxon>
        <taxon>Dothideomycetes</taxon>
        <taxon>Dothideomycetidae</taxon>
        <taxon>Myriangiales</taxon>
        <taxon>Elsinoaceae</taxon>
        <taxon>Sphaceloma</taxon>
    </lineage>
</organism>
<dbReference type="OrthoDB" id="194443at2759"/>
<protein>
    <recommendedName>
        <fullName evidence="1">BTB domain-containing protein</fullName>
    </recommendedName>
</protein>
<dbReference type="SMART" id="SM00225">
    <property type="entry name" value="BTB"/>
    <property type="match status" value="1"/>
</dbReference>
<dbReference type="InterPro" id="IPR000210">
    <property type="entry name" value="BTB/POZ_dom"/>
</dbReference>
<reference evidence="2 3" key="1">
    <citation type="submission" date="2017-06" db="EMBL/GenBank/DDBJ databases">
        <title>Draft genome sequence of a variant of Elsinoe murrayae.</title>
        <authorList>
            <person name="Cheng Q."/>
        </authorList>
    </citation>
    <scope>NUCLEOTIDE SEQUENCE [LARGE SCALE GENOMIC DNA]</scope>
    <source>
        <strain evidence="2 3">CQ-2017a</strain>
    </source>
</reference>
<dbReference type="PANTHER" id="PTHR24413">
    <property type="entry name" value="SPECKLE-TYPE POZ PROTEIN"/>
    <property type="match status" value="1"/>
</dbReference>
<proteinExistence type="predicted"/>
<dbReference type="InParanoid" id="A0A2K1QYV2"/>
<dbReference type="EMBL" id="NKHZ01000025">
    <property type="protein sequence ID" value="PNS20209.1"/>
    <property type="molecule type" value="Genomic_DNA"/>
</dbReference>
<accession>A0A2K1QYV2</accession>
<name>A0A2K1QYV2_9PEZI</name>
<evidence type="ECO:0000313" key="3">
    <source>
        <dbReference type="Proteomes" id="UP000243797"/>
    </source>
</evidence>
<dbReference type="AlphaFoldDB" id="A0A2K1QYV2"/>
<keyword evidence="3" id="KW-1185">Reference proteome</keyword>
<dbReference type="Pfam" id="PF00651">
    <property type="entry name" value="BTB"/>
    <property type="match status" value="1"/>
</dbReference>
<feature type="domain" description="BTB" evidence="1">
    <location>
        <begin position="72"/>
        <end position="139"/>
    </location>
</feature>
<dbReference type="PROSITE" id="PS50097">
    <property type="entry name" value="BTB"/>
    <property type="match status" value="1"/>
</dbReference>
<dbReference type="Gene3D" id="3.30.710.10">
    <property type="entry name" value="Potassium Channel Kv1.1, Chain A"/>
    <property type="match status" value="1"/>
</dbReference>
<evidence type="ECO:0000259" key="1">
    <source>
        <dbReference type="PROSITE" id="PS50097"/>
    </source>
</evidence>
<gene>
    <name evidence="2" type="ORF">CAC42_5659</name>
</gene>
<dbReference type="Proteomes" id="UP000243797">
    <property type="component" value="Unassembled WGS sequence"/>
</dbReference>
<dbReference type="InterPro" id="IPR011333">
    <property type="entry name" value="SKP1/BTB/POZ_sf"/>
</dbReference>
<dbReference type="SUPFAM" id="SSF54695">
    <property type="entry name" value="POZ domain"/>
    <property type="match status" value="1"/>
</dbReference>
<sequence>MWISHTHEHSRPNVKKAAVAHDTEGMWVDVARSLPKAVAAPKKTTRINRTVDEPKQQRLIELQELFISEVGADCKVVCGARSWNLHVRILAEASPYFKAAFQGCFKEAEIRIISILDNNEDVVNAFLSCIYGKDVSAYIGGSTPLNICLSSIELFLLADEYQFESVRRKTLATFKTTIENNDWSLDSFGRIVHSVWEHAGLESPLRDIVLEKLRKGRTNTPSGVTDAERQRIAARTPDSGRRLGFLMQP</sequence>